<sequence>SWRETLRSSTYKALLSHHGPTEMQRQEIIYELVTSEQVYVQCLDSIVQTYVLPLRSRDSKSWLPGVPPEISRLFDWLEDIVVLHEEMLHTVRGTALVWERGGVVERIAEPLRHFVPRLEVYQPYAVRVDEVKELVESCGRDGGDQFGEYIRMRERGSERQGDSLVHLLDEPITRLTYYRELFKVRVRWWYLVGRIHRLPRSDFWSAHRGSIAITCPPCPCSIPRRR</sequence>
<organism evidence="2 3">
    <name type="scientific">Obba rivulosa</name>
    <dbReference type="NCBI Taxonomy" id="1052685"/>
    <lineage>
        <taxon>Eukaryota</taxon>
        <taxon>Fungi</taxon>
        <taxon>Dikarya</taxon>
        <taxon>Basidiomycota</taxon>
        <taxon>Agaricomycotina</taxon>
        <taxon>Agaricomycetes</taxon>
        <taxon>Polyporales</taxon>
        <taxon>Gelatoporiaceae</taxon>
        <taxon>Obba</taxon>
    </lineage>
</organism>
<protein>
    <submittedName>
        <fullName evidence="2">Dbl homology domain-containing protein</fullName>
    </submittedName>
</protein>
<name>A0A8E2ALW0_9APHY</name>
<reference evidence="2 3" key="1">
    <citation type="submission" date="2016-07" db="EMBL/GenBank/DDBJ databases">
        <title>Draft genome of the white-rot fungus Obba rivulosa 3A-2.</title>
        <authorList>
            <consortium name="DOE Joint Genome Institute"/>
            <person name="Miettinen O."/>
            <person name="Riley R."/>
            <person name="Acob R."/>
            <person name="Barry K."/>
            <person name="Cullen D."/>
            <person name="De Vries R."/>
            <person name="Hainaut M."/>
            <person name="Hatakka A."/>
            <person name="Henrissat B."/>
            <person name="Hilden K."/>
            <person name="Kuo R."/>
            <person name="Labutti K."/>
            <person name="Lipzen A."/>
            <person name="Makela M.R."/>
            <person name="Sandor L."/>
            <person name="Spatafora J.W."/>
            <person name="Grigoriev I.V."/>
            <person name="Hibbett D.S."/>
        </authorList>
    </citation>
    <scope>NUCLEOTIDE SEQUENCE [LARGE SCALE GENOMIC DNA]</scope>
    <source>
        <strain evidence="2 3">3A-2</strain>
    </source>
</reference>
<feature type="domain" description="DH" evidence="1">
    <location>
        <begin position="24"/>
        <end position="183"/>
    </location>
</feature>
<dbReference type="GO" id="GO:0005737">
    <property type="term" value="C:cytoplasm"/>
    <property type="evidence" value="ECO:0007669"/>
    <property type="project" value="TreeGrafter"/>
</dbReference>
<gene>
    <name evidence="2" type="ORF">OBBRIDRAFT_736916</name>
</gene>
<feature type="non-terminal residue" evidence="2">
    <location>
        <position position="1"/>
    </location>
</feature>
<dbReference type="PANTHER" id="PTHR12673:SF159">
    <property type="entry name" value="LD03170P"/>
    <property type="match status" value="1"/>
</dbReference>
<dbReference type="AlphaFoldDB" id="A0A8E2ALW0"/>
<dbReference type="EMBL" id="KV722502">
    <property type="protein sequence ID" value="OCH87031.1"/>
    <property type="molecule type" value="Genomic_DNA"/>
</dbReference>
<dbReference type="InterPro" id="IPR035899">
    <property type="entry name" value="DBL_dom_sf"/>
</dbReference>
<dbReference type="Gene3D" id="1.20.900.10">
    <property type="entry name" value="Dbl homology (DH) domain"/>
    <property type="match status" value="1"/>
</dbReference>
<evidence type="ECO:0000259" key="1">
    <source>
        <dbReference type="PROSITE" id="PS50010"/>
    </source>
</evidence>
<dbReference type="InterPro" id="IPR051092">
    <property type="entry name" value="FYVE_RhoGEF_PH"/>
</dbReference>
<keyword evidence="3" id="KW-1185">Reference proteome</keyword>
<dbReference type="PANTHER" id="PTHR12673">
    <property type="entry name" value="FACIOGENITAL DYSPLASIA PROTEIN"/>
    <property type="match status" value="1"/>
</dbReference>
<dbReference type="Pfam" id="PF00621">
    <property type="entry name" value="RhoGEF"/>
    <property type="match status" value="1"/>
</dbReference>
<accession>A0A8E2ALW0</accession>
<dbReference type="PROSITE" id="PS50010">
    <property type="entry name" value="DH_2"/>
    <property type="match status" value="1"/>
</dbReference>
<dbReference type="InterPro" id="IPR000219">
    <property type="entry name" value="DH_dom"/>
</dbReference>
<evidence type="ECO:0000313" key="2">
    <source>
        <dbReference type="EMBL" id="OCH87031.1"/>
    </source>
</evidence>
<evidence type="ECO:0000313" key="3">
    <source>
        <dbReference type="Proteomes" id="UP000250043"/>
    </source>
</evidence>
<dbReference type="SUPFAM" id="SSF48065">
    <property type="entry name" value="DBL homology domain (DH-domain)"/>
    <property type="match status" value="1"/>
</dbReference>
<proteinExistence type="predicted"/>
<dbReference type="OrthoDB" id="1716625at2759"/>
<dbReference type="Proteomes" id="UP000250043">
    <property type="component" value="Unassembled WGS sequence"/>
</dbReference>
<dbReference type="GO" id="GO:0005085">
    <property type="term" value="F:guanyl-nucleotide exchange factor activity"/>
    <property type="evidence" value="ECO:0007669"/>
    <property type="project" value="InterPro"/>
</dbReference>